<organism evidence="2 3">
    <name type="scientific">Nitrincola tapanii</name>
    <dbReference type="NCBI Taxonomy" id="1708751"/>
    <lineage>
        <taxon>Bacteria</taxon>
        <taxon>Pseudomonadati</taxon>
        <taxon>Pseudomonadota</taxon>
        <taxon>Gammaproteobacteria</taxon>
        <taxon>Oceanospirillales</taxon>
        <taxon>Oceanospirillaceae</taxon>
        <taxon>Nitrincola</taxon>
    </lineage>
</organism>
<evidence type="ECO:0000313" key="3">
    <source>
        <dbReference type="Proteomes" id="UP000325302"/>
    </source>
</evidence>
<dbReference type="InterPro" id="IPR021727">
    <property type="entry name" value="DUF3299"/>
</dbReference>
<dbReference type="Gene3D" id="2.40.50.870">
    <property type="entry name" value="Protein of unknown function (DUF3299)"/>
    <property type="match status" value="1"/>
</dbReference>
<keyword evidence="1" id="KW-0732">Signal</keyword>
<dbReference type="Proteomes" id="UP000325302">
    <property type="component" value="Unassembled WGS sequence"/>
</dbReference>
<reference evidence="2 3" key="1">
    <citation type="submission" date="2019-03" db="EMBL/GenBank/DDBJ databases">
        <title>Nitrincola sp. nov. isolated from an Indian soda lake.</title>
        <authorList>
            <person name="Joshi A."/>
            <person name="Thite S.V."/>
            <person name="Joseph N."/>
            <person name="Dhotre D."/>
            <person name="Moorthy M."/>
            <person name="Shouche Y.S."/>
        </authorList>
    </citation>
    <scope>NUCLEOTIDE SEQUENCE [LARGE SCALE GENOMIC DNA]</scope>
    <source>
        <strain evidence="2 3">MEB193</strain>
    </source>
</reference>
<dbReference type="AlphaFoldDB" id="A0A5A9W896"/>
<accession>A0A5A9W896</accession>
<dbReference type="RefSeq" id="WP_149389587.1">
    <property type="nucleotide sequence ID" value="NZ_SMRS01000001.1"/>
</dbReference>
<protein>
    <submittedName>
        <fullName evidence="2">DUF3299 domain-containing protein</fullName>
    </submittedName>
</protein>
<keyword evidence="3" id="KW-1185">Reference proteome</keyword>
<sequence>MTSLFRSIFFALVFLSLTPSVGAAGASAKFETLEWDDLMPEDYTLTLEDLFGVGMEIDLIDDFSPEAERYMENMLRVLASAPVREDMDQRMIRIPGFVVPLEGEGNRIYRFFLVPYFGACIHVPPPPSNQIIDVKFEPGTQVESLYDAVWISGRLTTQTFQHDLGTSGYHLEAFVIEPYIFEDDDWDESLY</sequence>
<dbReference type="EMBL" id="SMRS01000001">
    <property type="protein sequence ID" value="KAA0876338.1"/>
    <property type="molecule type" value="Genomic_DNA"/>
</dbReference>
<comment type="caution">
    <text evidence="2">The sequence shown here is derived from an EMBL/GenBank/DDBJ whole genome shotgun (WGS) entry which is preliminary data.</text>
</comment>
<feature type="chain" id="PRO_5022871182" evidence="1">
    <location>
        <begin position="24"/>
        <end position="191"/>
    </location>
</feature>
<proteinExistence type="predicted"/>
<gene>
    <name evidence="2" type="ORF">E1H14_00985</name>
</gene>
<dbReference type="OrthoDB" id="9784998at2"/>
<name>A0A5A9W896_9GAMM</name>
<dbReference type="Pfam" id="PF11736">
    <property type="entry name" value="DUF3299"/>
    <property type="match status" value="1"/>
</dbReference>
<evidence type="ECO:0000313" key="2">
    <source>
        <dbReference type="EMBL" id="KAA0876338.1"/>
    </source>
</evidence>
<feature type="signal peptide" evidence="1">
    <location>
        <begin position="1"/>
        <end position="23"/>
    </location>
</feature>
<evidence type="ECO:0000256" key="1">
    <source>
        <dbReference type="SAM" id="SignalP"/>
    </source>
</evidence>